<dbReference type="Pfam" id="PF13460">
    <property type="entry name" value="NAD_binding_10"/>
    <property type="match status" value="1"/>
</dbReference>
<dbReference type="PANTHER" id="PTHR47706">
    <property type="entry name" value="NMRA-LIKE FAMILY PROTEIN"/>
    <property type="match status" value="1"/>
</dbReference>
<keyword evidence="3" id="KW-0560">Oxidoreductase</keyword>
<evidence type="ECO:0000259" key="4">
    <source>
        <dbReference type="Pfam" id="PF13460"/>
    </source>
</evidence>
<evidence type="ECO:0000256" key="3">
    <source>
        <dbReference type="ARBA" id="ARBA00023002"/>
    </source>
</evidence>
<accession>A0A0B7JS68</accession>
<dbReference type="InterPro" id="IPR016040">
    <property type="entry name" value="NAD(P)-bd_dom"/>
</dbReference>
<dbReference type="AlphaFoldDB" id="A0A0B7JS68"/>
<dbReference type="SUPFAM" id="SSF51735">
    <property type="entry name" value="NAD(P)-binding Rossmann-fold domains"/>
    <property type="match status" value="1"/>
</dbReference>
<dbReference type="Gene3D" id="3.40.50.720">
    <property type="entry name" value="NAD(P)-binding Rossmann-like Domain"/>
    <property type="match status" value="1"/>
</dbReference>
<comment type="similarity">
    <text evidence="1">Belongs to the NmrA-type oxidoreductase family. Isoflavone reductase subfamily.</text>
</comment>
<organism evidence="5">
    <name type="scientific">Bionectria ochroleuca</name>
    <name type="common">Gliocladium roseum</name>
    <dbReference type="NCBI Taxonomy" id="29856"/>
    <lineage>
        <taxon>Eukaryota</taxon>
        <taxon>Fungi</taxon>
        <taxon>Dikarya</taxon>
        <taxon>Ascomycota</taxon>
        <taxon>Pezizomycotina</taxon>
        <taxon>Sordariomycetes</taxon>
        <taxon>Hypocreomycetidae</taxon>
        <taxon>Hypocreales</taxon>
        <taxon>Bionectriaceae</taxon>
        <taxon>Clonostachys</taxon>
    </lineage>
</organism>
<evidence type="ECO:0000313" key="5">
    <source>
        <dbReference type="EMBL" id="CEO47868.1"/>
    </source>
</evidence>
<dbReference type="PANTHER" id="PTHR47706:SF5">
    <property type="entry name" value="ISOFLAVONE REDUCTASE"/>
    <property type="match status" value="1"/>
</dbReference>
<feature type="domain" description="NAD(P)-binding" evidence="4">
    <location>
        <begin position="8"/>
        <end position="93"/>
    </location>
</feature>
<protein>
    <recommendedName>
        <fullName evidence="4">NAD(P)-binding domain-containing protein</fullName>
    </recommendedName>
</protein>
<dbReference type="EMBL" id="CDPU01000009">
    <property type="protein sequence ID" value="CEO47868.1"/>
    <property type="molecule type" value="Genomic_DNA"/>
</dbReference>
<dbReference type="InterPro" id="IPR051609">
    <property type="entry name" value="NmrA/Isoflavone_reductase-like"/>
</dbReference>
<sequence length="338" mass="37400">MRIALAGDGGLGYLLASQISRAKSAHNVLVLSRTPKPIYESLDIQVQIVDYFNPESLQYALQGVDLVISTVSGREQINLILAAGEGTVRHFVPAEFEGKLWQRPPWDGSTAGSAHALALLETFENRNLMKCTVFSCGVLMEIFHPLGLGSFDMGFRAGVSTPGSFLLDVAEATAEYVAQNAQGQPPSSICLTSVYDLVHFVVLALELGLDAWPREFTLRGDRLSVQELVETYGSARNGKLTPPCPVLVGRGKTNEFLYLVFYPAVTFSYVAQGYSSAQLFLTYYSQSRDEVKAGYYRRLMATADGRYDFQEATLNETLQNNHMMDFVPMTFAQWLDKI</sequence>
<keyword evidence="2" id="KW-0521">NADP</keyword>
<name>A0A0B7JS68_BIOOC</name>
<evidence type="ECO:0000256" key="1">
    <source>
        <dbReference type="ARBA" id="ARBA00005725"/>
    </source>
</evidence>
<dbReference type="InterPro" id="IPR036291">
    <property type="entry name" value="NAD(P)-bd_dom_sf"/>
</dbReference>
<gene>
    <name evidence="5" type="ORF">BN869_000003923_1</name>
</gene>
<evidence type="ECO:0000256" key="2">
    <source>
        <dbReference type="ARBA" id="ARBA00022857"/>
    </source>
</evidence>
<dbReference type="GO" id="GO:0016491">
    <property type="term" value="F:oxidoreductase activity"/>
    <property type="evidence" value="ECO:0007669"/>
    <property type="project" value="UniProtKB-KW"/>
</dbReference>
<proteinExistence type="inferred from homology"/>
<reference evidence="5" key="1">
    <citation type="submission" date="2015-01" db="EMBL/GenBank/DDBJ databases">
        <authorList>
            <person name="Durling Mikael"/>
        </authorList>
    </citation>
    <scope>NUCLEOTIDE SEQUENCE</scope>
</reference>